<evidence type="ECO:0008006" key="4">
    <source>
        <dbReference type="Google" id="ProtNLM"/>
    </source>
</evidence>
<dbReference type="AlphaFoldDB" id="A0A066V3X4"/>
<evidence type="ECO:0000313" key="3">
    <source>
        <dbReference type="Proteomes" id="UP000027361"/>
    </source>
</evidence>
<reference evidence="2 3" key="1">
    <citation type="submission" date="2014-05" db="EMBL/GenBank/DDBJ databases">
        <title>Draft genome sequence of a rare smut relative, Tilletiaria anomala UBC 951.</title>
        <authorList>
            <consortium name="DOE Joint Genome Institute"/>
            <person name="Toome M."/>
            <person name="Kuo A."/>
            <person name="Henrissat B."/>
            <person name="Lipzen A."/>
            <person name="Tritt A."/>
            <person name="Yoshinaga Y."/>
            <person name="Zane M."/>
            <person name="Barry K."/>
            <person name="Grigoriev I.V."/>
            <person name="Spatafora J.W."/>
            <person name="Aimea M.C."/>
        </authorList>
    </citation>
    <scope>NUCLEOTIDE SEQUENCE [LARGE SCALE GENOMIC DNA]</scope>
    <source>
        <strain evidence="2 3">UBC 951</strain>
    </source>
</reference>
<evidence type="ECO:0000313" key="2">
    <source>
        <dbReference type="EMBL" id="KDN34938.1"/>
    </source>
</evidence>
<name>A0A066V3X4_TILAU</name>
<comment type="caution">
    <text evidence="2">The sequence shown here is derived from an EMBL/GenBank/DDBJ whole genome shotgun (WGS) entry which is preliminary data.</text>
</comment>
<organism evidence="2 3">
    <name type="scientific">Tilletiaria anomala (strain ATCC 24038 / CBS 436.72 / UBC 951)</name>
    <dbReference type="NCBI Taxonomy" id="1037660"/>
    <lineage>
        <taxon>Eukaryota</taxon>
        <taxon>Fungi</taxon>
        <taxon>Dikarya</taxon>
        <taxon>Basidiomycota</taxon>
        <taxon>Ustilaginomycotina</taxon>
        <taxon>Exobasidiomycetes</taxon>
        <taxon>Georgefischeriales</taxon>
        <taxon>Tilletiariaceae</taxon>
        <taxon>Tilletiaria</taxon>
    </lineage>
</organism>
<dbReference type="Proteomes" id="UP000027361">
    <property type="component" value="Unassembled WGS sequence"/>
</dbReference>
<proteinExistence type="predicted"/>
<dbReference type="GeneID" id="25267876"/>
<dbReference type="InParanoid" id="A0A066V3X4"/>
<dbReference type="RefSeq" id="XP_013239724.1">
    <property type="nucleotide sequence ID" value="XM_013384270.1"/>
</dbReference>
<keyword evidence="3" id="KW-1185">Reference proteome</keyword>
<dbReference type="EMBL" id="JMSN01000249">
    <property type="protein sequence ID" value="KDN34938.1"/>
    <property type="molecule type" value="Genomic_DNA"/>
</dbReference>
<sequence>MLYTWTAALQALLSCICSSQATGARRGAVNMRSLLVYERLPPHRAIPYVVLNKRAYTAVADRFLLLLPATCMGDAIRCSRFRLLAPSSHTSAE</sequence>
<dbReference type="HOGENOM" id="CLU_2401219_0_0_1"/>
<evidence type="ECO:0000256" key="1">
    <source>
        <dbReference type="SAM" id="SignalP"/>
    </source>
</evidence>
<protein>
    <recommendedName>
        <fullName evidence="4">Secreted protein</fullName>
    </recommendedName>
</protein>
<feature type="chain" id="PRO_5001627805" description="Secreted protein" evidence="1">
    <location>
        <begin position="24"/>
        <end position="93"/>
    </location>
</feature>
<feature type="signal peptide" evidence="1">
    <location>
        <begin position="1"/>
        <end position="23"/>
    </location>
</feature>
<keyword evidence="1" id="KW-0732">Signal</keyword>
<accession>A0A066V3X4</accession>
<gene>
    <name evidence="2" type="ORF">K437DRAFT_85232</name>
</gene>